<comment type="caution">
    <text evidence="1">The sequence shown here is derived from an EMBL/GenBank/DDBJ whole genome shotgun (WGS) entry which is preliminary data.</text>
</comment>
<dbReference type="PANTHER" id="PTHR23416:SF78">
    <property type="entry name" value="LIPOPOLYSACCHARIDE BIOSYNTHESIS O-ACETYL TRANSFERASE WBBJ-RELATED"/>
    <property type="match status" value="1"/>
</dbReference>
<organism evidence="1 2">
    <name type="scientific">Candidatus Enterousia excrementavium</name>
    <dbReference type="NCBI Taxonomy" id="2840789"/>
    <lineage>
        <taxon>Bacteria</taxon>
        <taxon>Pseudomonadati</taxon>
        <taxon>Pseudomonadota</taxon>
        <taxon>Alphaproteobacteria</taxon>
        <taxon>Candidatus Enterousia</taxon>
    </lineage>
</organism>
<gene>
    <name evidence="1" type="ORF">IAC77_03135</name>
</gene>
<proteinExistence type="predicted"/>
<sequence length="212" mass="22751">MRIIKKTISDSGRVHIYVFGIKIISYSIKNYRGIHGVGNDVVVGEHSAPKLSIYGDSNRVRIDSVGGGLAVHLGFGAGDCNNCSVSVGAGTTFVSADIRVREDNVNISIGEDCQFSEKIIIWASDTHTITDMQGNVTNFGKYVTIGNHVWVGYGATICKNTKIADGCIIGTGAVVSGTFDKPNCVIAGNPARVVKENASWDRRPINVYLQSR</sequence>
<dbReference type="InterPro" id="IPR051159">
    <property type="entry name" value="Hexapeptide_acetyltransf"/>
</dbReference>
<dbReference type="InterPro" id="IPR001451">
    <property type="entry name" value="Hexapep"/>
</dbReference>
<dbReference type="AlphaFoldDB" id="A0A940DG03"/>
<reference evidence="1" key="1">
    <citation type="submission" date="2020-10" db="EMBL/GenBank/DDBJ databases">
        <authorList>
            <person name="Gilroy R."/>
        </authorList>
    </citation>
    <scope>NUCLEOTIDE SEQUENCE</scope>
    <source>
        <strain evidence="1">B1-16210</strain>
    </source>
</reference>
<dbReference type="InterPro" id="IPR011004">
    <property type="entry name" value="Trimer_LpxA-like_sf"/>
</dbReference>
<dbReference type="PANTHER" id="PTHR23416">
    <property type="entry name" value="SIALIC ACID SYNTHASE-RELATED"/>
    <property type="match status" value="1"/>
</dbReference>
<dbReference type="Pfam" id="PF00132">
    <property type="entry name" value="Hexapep"/>
    <property type="match status" value="1"/>
</dbReference>
<reference evidence="1" key="2">
    <citation type="journal article" date="2021" name="PeerJ">
        <title>Extensive microbial diversity within the chicken gut microbiome revealed by metagenomics and culture.</title>
        <authorList>
            <person name="Gilroy R."/>
            <person name="Ravi A."/>
            <person name="Getino M."/>
            <person name="Pursley I."/>
            <person name="Horton D.L."/>
            <person name="Alikhan N.F."/>
            <person name="Baker D."/>
            <person name="Gharbi K."/>
            <person name="Hall N."/>
            <person name="Watson M."/>
            <person name="Adriaenssens E.M."/>
            <person name="Foster-Nyarko E."/>
            <person name="Jarju S."/>
            <person name="Secka A."/>
            <person name="Antonio M."/>
            <person name="Oren A."/>
            <person name="Chaudhuri R.R."/>
            <person name="La Ragione R."/>
            <person name="Hildebrand F."/>
            <person name="Pallen M.J."/>
        </authorList>
    </citation>
    <scope>NUCLEOTIDE SEQUENCE</scope>
    <source>
        <strain evidence="1">B1-16210</strain>
    </source>
</reference>
<evidence type="ECO:0000313" key="2">
    <source>
        <dbReference type="Proteomes" id="UP000721442"/>
    </source>
</evidence>
<evidence type="ECO:0008006" key="3">
    <source>
        <dbReference type="Google" id="ProtNLM"/>
    </source>
</evidence>
<name>A0A940DG03_9PROT</name>
<protein>
    <recommendedName>
        <fullName evidence="3">Acyltransferase</fullName>
    </recommendedName>
</protein>
<dbReference type="EMBL" id="JADINE010000039">
    <property type="protein sequence ID" value="MBO8407429.1"/>
    <property type="molecule type" value="Genomic_DNA"/>
</dbReference>
<accession>A0A940DG03</accession>
<dbReference type="SUPFAM" id="SSF51161">
    <property type="entry name" value="Trimeric LpxA-like enzymes"/>
    <property type="match status" value="1"/>
</dbReference>
<evidence type="ECO:0000313" key="1">
    <source>
        <dbReference type="EMBL" id="MBO8407429.1"/>
    </source>
</evidence>
<dbReference type="Proteomes" id="UP000721442">
    <property type="component" value="Unassembled WGS sequence"/>
</dbReference>
<dbReference type="Gene3D" id="2.160.10.10">
    <property type="entry name" value="Hexapeptide repeat proteins"/>
    <property type="match status" value="1"/>
</dbReference>